<name>A0A9W8LZS5_9FUNG</name>
<sequence>SSIHLALARRVRQNGILHVWLRIWRIVHILHWKMTTAALAAATSHHYYLLLRNATNVAILTYGATWYVHMLL</sequence>
<dbReference type="EMBL" id="JANBUW010000271">
    <property type="protein sequence ID" value="KAJ2847726.1"/>
    <property type="molecule type" value="Genomic_DNA"/>
</dbReference>
<reference evidence="1" key="1">
    <citation type="submission" date="2022-07" db="EMBL/GenBank/DDBJ databases">
        <title>Phylogenomic reconstructions and comparative analyses of Kickxellomycotina fungi.</title>
        <authorList>
            <person name="Reynolds N.K."/>
            <person name="Stajich J.E."/>
            <person name="Barry K."/>
            <person name="Grigoriev I.V."/>
            <person name="Crous P."/>
            <person name="Smith M.E."/>
        </authorList>
    </citation>
    <scope>NUCLEOTIDE SEQUENCE</scope>
    <source>
        <strain evidence="1">NRRL 1566</strain>
    </source>
</reference>
<comment type="caution">
    <text evidence="1">The sequence shown here is derived from an EMBL/GenBank/DDBJ whole genome shotgun (WGS) entry which is preliminary data.</text>
</comment>
<accession>A0A9W8LZS5</accession>
<keyword evidence="2" id="KW-1185">Reference proteome</keyword>
<dbReference type="Proteomes" id="UP001139887">
    <property type="component" value="Unassembled WGS sequence"/>
</dbReference>
<feature type="non-terminal residue" evidence="1">
    <location>
        <position position="1"/>
    </location>
</feature>
<organism evidence="1 2">
    <name type="scientific">Coemansia brasiliensis</name>
    <dbReference type="NCBI Taxonomy" id="2650707"/>
    <lineage>
        <taxon>Eukaryota</taxon>
        <taxon>Fungi</taxon>
        <taxon>Fungi incertae sedis</taxon>
        <taxon>Zoopagomycota</taxon>
        <taxon>Kickxellomycotina</taxon>
        <taxon>Kickxellomycetes</taxon>
        <taxon>Kickxellales</taxon>
        <taxon>Kickxellaceae</taxon>
        <taxon>Coemansia</taxon>
    </lineage>
</organism>
<gene>
    <name evidence="1" type="ORF">IWW36_003703</name>
</gene>
<evidence type="ECO:0000313" key="2">
    <source>
        <dbReference type="Proteomes" id="UP001139887"/>
    </source>
</evidence>
<protein>
    <submittedName>
        <fullName evidence="1">Uncharacterized protein</fullName>
    </submittedName>
</protein>
<proteinExistence type="predicted"/>
<evidence type="ECO:0000313" key="1">
    <source>
        <dbReference type="EMBL" id="KAJ2847726.1"/>
    </source>
</evidence>
<dbReference type="AlphaFoldDB" id="A0A9W8LZS5"/>